<dbReference type="EMBL" id="JOSZ01000021">
    <property type="protein sequence ID" value="KFM18182.1"/>
    <property type="molecule type" value="Genomic_DNA"/>
</dbReference>
<dbReference type="GO" id="GO:0004565">
    <property type="term" value="F:beta-galactosidase activity"/>
    <property type="evidence" value="ECO:0007669"/>
    <property type="project" value="UniProtKB-EC"/>
</dbReference>
<keyword evidence="2" id="KW-0175">Coiled coil</keyword>
<dbReference type="SUPFAM" id="SSF56349">
    <property type="entry name" value="DNA breaking-rejoining enzymes"/>
    <property type="match status" value="1"/>
</dbReference>
<dbReference type="Pfam" id="PF00589">
    <property type="entry name" value="Phage_integrase"/>
    <property type="match status" value="1"/>
</dbReference>
<accession>A0A087RXH8</accession>
<gene>
    <name evidence="4" type="primary">tnpA1</name>
    <name evidence="4" type="ORF">AAA799P11_01208</name>
</gene>
<evidence type="ECO:0000259" key="3">
    <source>
        <dbReference type="PROSITE" id="PS51898"/>
    </source>
</evidence>
<organism evidence="4 5">
    <name type="scientific">Marine Group I thaumarchaeote SCGC AAA799-P11</name>
    <dbReference type="NCBI Taxonomy" id="1502295"/>
    <lineage>
        <taxon>Archaea</taxon>
        <taxon>Nitrososphaerota</taxon>
        <taxon>Marine Group I</taxon>
    </lineage>
</organism>
<dbReference type="InterPro" id="IPR011010">
    <property type="entry name" value="DNA_brk_join_enz"/>
</dbReference>
<reference evidence="4 5" key="1">
    <citation type="submission" date="2014-06" db="EMBL/GenBank/DDBJ databases">
        <authorList>
            <person name="Ngugi D.K."/>
            <person name="Blom J."/>
            <person name="Alam I."/>
            <person name="Rashid M."/>
            <person name="Baalawi W."/>
            <person name="Zhang G."/>
            <person name="Hikmawan T."/>
            <person name="Guan Y."/>
            <person name="Antunes A."/>
            <person name="Siam R."/>
            <person name="El-Dorry H."/>
            <person name="Bajic V."/>
            <person name="Stingl U."/>
        </authorList>
    </citation>
    <scope>NUCLEOTIDE SEQUENCE [LARGE SCALE GENOMIC DNA]</scope>
    <source>
        <strain evidence="4">SCGC AAA799-P11</strain>
    </source>
</reference>
<dbReference type="GO" id="GO:0003677">
    <property type="term" value="F:DNA binding"/>
    <property type="evidence" value="ECO:0007669"/>
    <property type="project" value="InterPro"/>
</dbReference>
<dbReference type="EC" id="3.2.1.23" evidence="4"/>
<comment type="caution">
    <text evidence="4">The sequence shown here is derived from an EMBL/GenBank/DDBJ whole genome shotgun (WGS) entry which is preliminary data.</text>
</comment>
<sequence length="432" mass="50297">MSKTQQIPETNQKENIHRRTQWISRYIEKQHKQLSSKNLETFLAYNNDMIVGSVSENTRYKNLSHFGLLTKMLQKDWVDVTESDLRELVAKIMIKHGENGKETGYSFVLKISLKAIVRFAKLGSRNKPEDGELQILKFIKSTKPKDKLTREDLPTDEEVQKILTVCADSSRDKAMISVHAEAGTRIGELLGMKIKDFTLDKNGGMIKVDGKTGVRPIRIVKSVPYLTRWLNDHPNKDNHNSPLWVYIHASDTFGEPINYAGFNSILQKRIRQAGITKRISSHLFRHKEITDLATKLTESESRMRHGWEKTSLMPSRYTHLNQENLDEKMLEIMGVKQEKKKEDELRECVYCKIRYPVETRFCDTCSRPLDVADAIQMEKEQEERTRALIMETLRQEHSNKSKNRANKENEKKIIEQQKEIEQLKKLIAMVRK</sequence>
<dbReference type="GO" id="GO:0006310">
    <property type="term" value="P:DNA recombination"/>
    <property type="evidence" value="ECO:0007669"/>
    <property type="project" value="UniProtKB-KW"/>
</dbReference>
<keyword evidence="4" id="KW-0326">Glycosidase</keyword>
<dbReference type="AlphaFoldDB" id="A0A087RXH8"/>
<dbReference type="Gene3D" id="1.10.443.10">
    <property type="entry name" value="Intergrase catalytic core"/>
    <property type="match status" value="1"/>
</dbReference>
<feature type="coiled-coil region" evidence="2">
    <location>
        <begin position="390"/>
        <end position="426"/>
    </location>
</feature>
<keyword evidence="4" id="KW-0378">Hydrolase</keyword>
<protein>
    <submittedName>
        <fullName evidence="4">Site-specific recombinase XerD DNA replication protein</fullName>
        <ecNumber evidence="4">3.2.1.23</ecNumber>
    </submittedName>
</protein>
<dbReference type="InterPro" id="IPR050090">
    <property type="entry name" value="Tyrosine_recombinase_XerCD"/>
</dbReference>
<keyword evidence="5" id="KW-1185">Reference proteome</keyword>
<dbReference type="InterPro" id="IPR002104">
    <property type="entry name" value="Integrase_catalytic"/>
</dbReference>
<dbReference type="PANTHER" id="PTHR30349:SF87">
    <property type="entry name" value="TRANSPOSASE A"/>
    <property type="match status" value="1"/>
</dbReference>
<feature type="domain" description="Tyr recombinase" evidence="3">
    <location>
        <begin position="143"/>
        <end position="330"/>
    </location>
</feature>
<evidence type="ECO:0000256" key="1">
    <source>
        <dbReference type="ARBA" id="ARBA00023172"/>
    </source>
</evidence>
<dbReference type="Proteomes" id="UP000029387">
    <property type="component" value="Unassembled WGS sequence"/>
</dbReference>
<dbReference type="PROSITE" id="PS51898">
    <property type="entry name" value="TYR_RECOMBINASE"/>
    <property type="match status" value="1"/>
</dbReference>
<dbReference type="InterPro" id="IPR013762">
    <property type="entry name" value="Integrase-like_cat_sf"/>
</dbReference>
<keyword evidence="1" id="KW-0233">DNA recombination</keyword>
<dbReference type="GO" id="GO:0015074">
    <property type="term" value="P:DNA integration"/>
    <property type="evidence" value="ECO:0007669"/>
    <property type="project" value="InterPro"/>
</dbReference>
<name>A0A087RXH8_9ARCH</name>
<evidence type="ECO:0000256" key="2">
    <source>
        <dbReference type="SAM" id="Coils"/>
    </source>
</evidence>
<dbReference type="PANTHER" id="PTHR30349">
    <property type="entry name" value="PHAGE INTEGRASE-RELATED"/>
    <property type="match status" value="1"/>
</dbReference>
<evidence type="ECO:0000313" key="4">
    <source>
        <dbReference type="EMBL" id="KFM18182.1"/>
    </source>
</evidence>
<proteinExistence type="predicted"/>
<evidence type="ECO:0000313" key="5">
    <source>
        <dbReference type="Proteomes" id="UP000029387"/>
    </source>
</evidence>